<reference evidence="2 3" key="1">
    <citation type="submission" date="2016-11" db="EMBL/GenBank/DDBJ databases">
        <authorList>
            <person name="Jaros S."/>
            <person name="Januszkiewicz K."/>
            <person name="Wedrychowicz H."/>
        </authorList>
    </citation>
    <scope>NUCLEOTIDE SEQUENCE [LARGE SCALE GENOMIC DNA]</scope>
    <source>
        <strain evidence="2 3">OK807</strain>
    </source>
</reference>
<dbReference type="Proteomes" id="UP000181909">
    <property type="component" value="Unassembled WGS sequence"/>
</dbReference>
<name>A0A1K2F9G8_STRAR</name>
<evidence type="ECO:0000313" key="3">
    <source>
        <dbReference type="Proteomes" id="UP000181909"/>
    </source>
</evidence>
<feature type="compositionally biased region" description="Basic and acidic residues" evidence="1">
    <location>
        <begin position="55"/>
        <end position="68"/>
    </location>
</feature>
<organism evidence="2 3">
    <name type="scientific">Streptomyces atratus</name>
    <dbReference type="NCBI Taxonomy" id="1893"/>
    <lineage>
        <taxon>Bacteria</taxon>
        <taxon>Bacillati</taxon>
        <taxon>Actinomycetota</taxon>
        <taxon>Actinomycetes</taxon>
        <taxon>Kitasatosporales</taxon>
        <taxon>Streptomycetaceae</taxon>
        <taxon>Streptomyces</taxon>
    </lineage>
</organism>
<dbReference type="AlphaFoldDB" id="A0A1K2F9G8"/>
<evidence type="ECO:0000313" key="2">
    <source>
        <dbReference type="EMBL" id="SFY44425.1"/>
    </source>
</evidence>
<evidence type="ECO:0000256" key="1">
    <source>
        <dbReference type="SAM" id="MobiDB-lite"/>
    </source>
</evidence>
<protein>
    <submittedName>
        <fullName evidence="2">Uncharacterized protein</fullName>
    </submittedName>
</protein>
<gene>
    <name evidence="2" type="ORF">SAMN02787144_104714</name>
</gene>
<sequence length="96" mass="10020">MPLPYPLGAGRPARWSDEAVGQEGRAGWAGGPDWSATVAPEELAAGKNLATGRALDPRRSTRTAARDTAESMQAIWADRTGALLSAGGCGRWRGSN</sequence>
<feature type="region of interest" description="Disordered" evidence="1">
    <location>
        <begin position="47"/>
        <end position="68"/>
    </location>
</feature>
<dbReference type="EMBL" id="FPJO01000047">
    <property type="protein sequence ID" value="SFY44425.1"/>
    <property type="molecule type" value="Genomic_DNA"/>
</dbReference>
<accession>A0A1K2F9G8</accession>
<feature type="region of interest" description="Disordered" evidence="1">
    <location>
        <begin position="1"/>
        <end position="34"/>
    </location>
</feature>
<dbReference type="RefSeq" id="WP_331734630.1">
    <property type="nucleotide sequence ID" value="NZ_CP108284.1"/>
</dbReference>
<proteinExistence type="predicted"/>